<evidence type="ECO:0000313" key="2">
    <source>
        <dbReference type="Proteomes" id="UP000076761"/>
    </source>
</evidence>
<gene>
    <name evidence="1" type="ORF">NEOLEDRAFT_775487</name>
</gene>
<proteinExistence type="predicted"/>
<protein>
    <submittedName>
        <fullName evidence="1">Uncharacterized protein</fullName>
    </submittedName>
</protein>
<evidence type="ECO:0000313" key="1">
    <source>
        <dbReference type="EMBL" id="KZT28752.1"/>
    </source>
</evidence>
<dbReference type="AlphaFoldDB" id="A0A165UV93"/>
<organism evidence="1 2">
    <name type="scientific">Neolentinus lepideus HHB14362 ss-1</name>
    <dbReference type="NCBI Taxonomy" id="1314782"/>
    <lineage>
        <taxon>Eukaryota</taxon>
        <taxon>Fungi</taxon>
        <taxon>Dikarya</taxon>
        <taxon>Basidiomycota</taxon>
        <taxon>Agaricomycotina</taxon>
        <taxon>Agaricomycetes</taxon>
        <taxon>Gloeophyllales</taxon>
        <taxon>Gloeophyllaceae</taxon>
        <taxon>Neolentinus</taxon>
    </lineage>
</organism>
<keyword evidence="2" id="KW-1185">Reference proteome</keyword>
<name>A0A165UV93_9AGAM</name>
<dbReference type="OrthoDB" id="3071225at2759"/>
<dbReference type="InParanoid" id="A0A165UV93"/>
<dbReference type="Proteomes" id="UP000076761">
    <property type="component" value="Unassembled WGS sequence"/>
</dbReference>
<sequence length="351" mass="38739">MQLRCNPRRRSRIGARPGWQQYVDTGMFQSPCSEIAVESDLKAKSWLASAHARANKQRAKWMVEHYDQAPICDHHTTAQSPSRLQASATPFIPVNLRRSPVSCNPSFVEDIPPLVTFPISWYPAFLSGVSSTSPQGRISAAAALVDDRIWNLDAIIVLARELCCYAAEPMSNEHGAVAKFTRSVSDRLHGASNEWMARGLARNLRNGCLDMLRHSCHNLNPLDMCSILHLSSFVGDLFVEGLFKYADVKACIDVILNDHPAIENLHILRHLLASSTSALWLGDAPQTARRELMRTLDAQVTQISGAMSHADGSRLHDLLQMVASLGGDARTCSECEVNVGPVVTQSIHRIK</sequence>
<dbReference type="EMBL" id="KV425556">
    <property type="protein sequence ID" value="KZT28752.1"/>
    <property type="molecule type" value="Genomic_DNA"/>
</dbReference>
<accession>A0A165UV93</accession>
<reference evidence="1 2" key="1">
    <citation type="journal article" date="2016" name="Mol. Biol. Evol.">
        <title>Comparative Genomics of Early-Diverging Mushroom-Forming Fungi Provides Insights into the Origins of Lignocellulose Decay Capabilities.</title>
        <authorList>
            <person name="Nagy L.G."/>
            <person name="Riley R."/>
            <person name="Tritt A."/>
            <person name="Adam C."/>
            <person name="Daum C."/>
            <person name="Floudas D."/>
            <person name="Sun H."/>
            <person name="Yadav J.S."/>
            <person name="Pangilinan J."/>
            <person name="Larsson K.H."/>
            <person name="Matsuura K."/>
            <person name="Barry K."/>
            <person name="Labutti K."/>
            <person name="Kuo R."/>
            <person name="Ohm R.A."/>
            <person name="Bhattacharya S.S."/>
            <person name="Shirouzu T."/>
            <person name="Yoshinaga Y."/>
            <person name="Martin F.M."/>
            <person name="Grigoriev I.V."/>
            <person name="Hibbett D.S."/>
        </authorList>
    </citation>
    <scope>NUCLEOTIDE SEQUENCE [LARGE SCALE GENOMIC DNA]</scope>
    <source>
        <strain evidence="1 2">HHB14362 ss-1</strain>
    </source>
</reference>